<evidence type="ECO:0000259" key="2">
    <source>
        <dbReference type="Pfam" id="PF01321"/>
    </source>
</evidence>
<accession>A0ABZ0QST1</accession>
<organism evidence="3 4">
    <name type="scientific">Thermaerobacter composti</name>
    <dbReference type="NCBI Taxonomy" id="554949"/>
    <lineage>
        <taxon>Bacteria</taxon>
        <taxon>Bacillati</taxon>
        <taxon>Bacillota</taxon>
        <taxon>Clostridia</taxon>
        <taxon>Eubacteriales</taxon>
        <taxon>Clostridiales Family XVII. Incertae Sedis</taxon>
        <taxon>Thermaerobacter</taxon>
    </lineage>
</organism>
<dbReference type="InterPro" id="IPR050659">
    <property type="entry name" value="Peptidase_M24B"/>
</dbReference>
<dbReference type="Gene3D" id="3.40.350.10">
    <property type="entry name" value="Creatinase/prolidase N-terminal domain"/>
    <property type="match status" value="1"/>
</dbReference>
<dbReference type="Pfam" id="PF01321">
    <property type="entry name" value="Creatinase_N"/>
    <property type="match status" value="1"/>
</dbReference>
<dbReference type="SUPFAM" id="SSF53092">
    <property type="entry name" value="Creatinase/prolidase N-terminal domain"/>
    <property type="match status" value="1"/>
</dbReference>
<sequence length="372" mass="40601">MALTVTVERAAPTARRLERLRQRMAAEGLDALWVAAPANRRYLSGFSGSSGWLLITSQVAELWTDFRYLEQAAQEAPGFAVVRHEPQLYPHLARRLEELGVRRLGFEAEHVRYGEWQRMRAALPESVELVGIGGWVEQLRRIKDAAERAAIREAARIADEALLEVLAGLRPGLTEREVALRLEFAMRRRGAAAAAFDLIVVSGPRSALPHGQPGPHPIEAGQFVTLDYGAVVDGYCSDCTRTVVVGRATPRHREVYAVVLEAQRRALAAIRPGVTGAEVDRAARQVIEEAGYGDRFGHATGHGVGLEVHEGPRLSALAEEERLEPGMVVTVEPGIYIPGWGGVRIEDLVVVTDDGAEVLTRVSKELLEIGGA</sequence>
<gene>
    <name evidence="3" type="ORF">Q5761_05860</name>
</gene>
<dbReference type="RefSeq" id="WP_135225479.1">
    <property type="nucleotide sequence ID" value="NZ_CP132508.1"/>
</dbReference>
<protein>
    <submittedName>
        <fullName evidence="3">Xaa-Pro peptidase family protein</fullName>
    </submittedName>
</protein>
<keyword evidence="4" id="KW-1185">Reference proteome</keyword>
<dbReference type="PRINTS" id="PR00599">
    <property type="entry name" value="MAPEPTIDASE"/>
</dbReference>
<evidence type="ECO:0000313" key="3">
    <source>
        <dbReference type="EMBL" id="WPD20153.1"/>
    </source>
</evidence>
<evidence type="ECO:0000313" key="4">
    <source>
        <dbReference type="Proteomes" id="UP001304683"/>
    </source>
</evidence>
<name>A0ABZ0QST1_9FIRM</name>
<dbReference type="Pfam" id="PF00557">
    <property type="entry name" value="Peptidase_M24"/>
    <property type="match status" value="1"/>
</dbReference>
<dbReference type="SUPFAM" id="SSF55920">
    <property type="entry name" value="Creatinase/aminopeptidase"/>
    <property type="match status" value="1"/>
</dbReference>
<dbReference type="InterPro" id="IPR000587">
    <property type="entry name" value="Creatinase_N"/>
</dbReference>
<dbReference type="EMBL" id="CP132508">
    <property type="protein sequence ID" value="WPD20153.1"/>
    <property type="molecule type" value="Genomic_DNA"/>
</dbReference>
<dbReference type="InterPro" id="IPR029149">
    <property type="entry name" value="Creatin/AminoP/Spt16_N"/>
</dbReference>
<dbReference type="PANTHER" id="PTHR46112:SF3">
    <property type="entry name" value="AMINOPEPTIDASE YPDF"/>
    <property type="match status" value="1"/>
</dbReference>
<feature type="domain" description="Peptidase M24" evidence="1">
    <location>
        <begin position="150"/>
        <end position="353"/>
    </location>
</feature>
<dbReference type="InterPro" id="IPR000994">
    <property type="entry name" value="Pept_M24"/>
</dbReference>
<evidence type="ECO:0000259" key="1">
    <source>
        <dbReference type="Pfam" id="PF00557"/>
    </source>
</evidence>
<dbReference type="PANTHER" id="PTHR46112">
    <property type="entry name" value="AMINOPEPTIDASE"/>
    <property type="match status" value="1"/>
</dbReference>
<dbReference type="InterPro" id="IPR036005">
    <property type="entry name" value="Creatinase/aminopeptidase-like"/>
</dbReference>
<proteinExistence type="predicted"/>
<dbReference type="CDD" id="cd01092">
    <property type="entry name" value="APP-like"/>
    <property type="match status" value="1"/>
</dbReference>
<dbReference type="Proteomes" id="UP001304683">
    <property type="component" value="Chromosome"/>
</dbReference>
<reference evidence="3 4" key="1">
    <citation type="submission" date="2023-08" db="EMBL/GenBank/DDBJ databases">
        <title>Genome sequence of Thermaerobacter compostii strain Ins1, a spore-forming filamentous bacterium isolated from a deep geothermal reservoir.</title>
        <authorList>
            <person name="Bregnard D."/>
            <person name="Gonzalez D."/>
            <person name="Junier P."/>
        </authorList>
    </citation>
    <scope>NUCLEOTIDE SEQUENCE [LARGE SCALE GENOMIC DNA]</scope>
    <source>
        <strain evidence="3 4">Ins1</strain>
    </source>
</reference>
<dbReference type="InterPro" id="IPR001714">
    <property type="entry name" value="Pept_M24_MAP"/>
</dbReference>
<feature type="domain" description="Creatinase N-terminal" evidence="2">
    <location>
        <begin position="16"/>
        <end position="142"/>
    </location>
</feature>
<dbReference type="Gene3D" id="3.90.230.10">
    <property type="entry name" value="Creatinase/methionine aminopeptidase superfamily"/>
    <property type="match status" value="1"/>
</dbReference>